<comment type="caution">
    <text evidence="1">The sequence shown here is derived from an EMBL/GenBank/DDBJ whole genome shotgun (WGS) entry which is preliminary data.</text>
</comment>
<organism evidence="1 2">
    <name type="scientific">Modestobacter versicolor</name>
    <dbReference type="NCBI Taxonomy" id="429133"/>
    <lineage>
        <taxon>Bacteria</taxon>
        <taxon>Bacillati</taxon>
        <taxon>Actinomycetota</taxon>
        <taxon>Actinomycetes</taxon>
        <taxon>Geodermatophilales</taxon>
        <taxon>Geodermatophilaceae</taxon>
        <taxon>Modestobacter</taxon>
    </lineage>
</organism>
<name>A0A839XWE2_9ACTN</name>
<dbReference type="Proteomes" id="UP000580718">
    <property type="component" value="Unassembled WGS sequence"/>
</dbReference>
<gene>
    <name evidence="1" type="ORF">FHX36_000072</name>
</gene>
<proteinExistence type="predicted"/>
<dbReference type="EMBL" id="JACIBU010000001">
    <property type="protein sequence ID" value="MBB3674337.1"/>
    <property type="molecule type" value="Genomic_DNA"/>
</dbReference>
<protein>
    <submittedName>
        <fullName evidence="1">Uncharacterized protein</fullName>
    </submittedName>
</protein>
<sequence length="51" mass="5390">MAIFEVCAFRARSAAAPSLSQAGRKDDKCQFGAAPVSEHTRSDVTHRAPSG</sequence>
<reference evidence="1 2" key="1">
    <citation type="submission" date="2020-08" db="EMBL/GenBank/DDBJ databases">
        <title>Sequencing the genomes of 1000 actinobacteria strains.</title>
        <authorList>
            <person name="Klenk H.-P."/>
        </authorList>
    </citation>
    <scope>NUCLEOTIDE SEQUENCE [LARGE SCALE GENOMIC DNA]</scope>
    <source>
        <strain evidence="1 2">DSM 16678</strain>
    </source>
</reference>
<dbReference type="AlphaFoldDB" id="A0A839XWE2"/>
<evidence type="ECO:0000313" key="1">
    <source>
        <dbReference type="EMBL" id="MBB3674337.1"/>
    </source>
</evidence>
<accession>A0A839XWE2</accession>
<evidence type="ECO:0000313" key="2">
    <source>
        <dbReference type="Proteomes" id="UP000580718"/>
    </source>
</evidence>